<accession>A0AAQ3RCE0</accession>
<name>A0AAQ3RCE0_9PEZI</name>
<dbReference type="EMBL" id="CP138590">
    <property type="protein sequence ID" value="WPH03960.1"/>
    <property type="molecule type" value="Genomic_DNA"/>
</dbReference>
<protein>
    <submittedName>
        <fullName evidence="1">Uncharacterized protein</fullName>
    </submittedName>
</protein>
<organism evidence="1 2">
    <name type="scientific">Acrodontium crateriforme</name>
    <dbReference type="NCBI Taxonomy" id="150365"/>
    <lineage>
        <taxon>Eukaryota</taxon>
        <taxon>Fungi</taxon>
        <taxon>Dikarya</taxon>
        <taxon>Ascomycota</taxon>
        <taxon>Pezizomycotina</taxon>
        <taxon>Dothideomycetes</taxon>
        <taxon>Dothideomycetidae</taxon>
        <taxon>Mycosphaerellales</taxon>
        <taxon>Teratosphaeriaceae</taxon>
        <taxon>Acrodontium</taxon>
    </lineage>
</organism>
<gene>
    <name evidence="1" type="ORF">R9X50_00684300</name>
</gene>
<reference evidence="1 2" key="1">
    <citation type="submission" date="2023-11" db="EMBL/GenBank/DDBJ databases">
        <title>An acidophilic fungus is an integral part of prey digestion in a carnivorous sundew plant.</title>
        <authorList>
            <person name="Tsai I.J."/>
        </authorList>
    </citation>
    <scope>NUCLEOTIDE SEQUENCE [LARGE SCALE GENOMIC DNA]</scope>
    <source>
        <strain evidence="1">169a</strain>
    </source>
</reference>
<keyword evidence="2" id="KW-1185">Reference proteome</keyword>
<evidence type="ECO:0000313" key="2">
    <source>
        <dbReference type="Proteomes" id="UP001303373"/>
    </source>
</evidence>
<dbReference type="Proteomes" id="UP001303373">
    <property type="component" value="Chromosome 11"/>
</dbReference>
<dbReference type="AlphaFoldDB" id="A0AAQ3RCE0"/>
<proteinExistence type="predicted"/>
<evidence type="ECO:0000313" key="1">
    <source>
        <dbReference type="EMBL" id="WPH03960.1"/>
    </source>
</evidence>
<sequence length="278" mass="29973">MCMWPAHSLLVPKQRSLHPQRQRNNRVSCTASQSRIQSKMSFSIATIAMIAHMVLAMPQTVTTAVQPVPATGCVSNAIGKLLATGMNGTTVLDCDSAFEIVGIESIPASGLHARCTDPQTFTLKQTQVVQSGTWWDEWAEDSGCQYCGLSDGICQTSINWADTSTATFTIGFDLSTQNSVLSLIQANSRFNFGYSWGQSFTKGGMWSCTIPPGGVTRLYIQNQKGWADSQVRYGTSTVGCGGNSVDWDAWSAYMHSNWALSGDDTVQHGCSSGADAHC</sequence>